<proteinExistence type="predicted"/>
<protein>
    <recommendedName>
        <fullName evidence="3">Formate dehydrogenase</fullName>
    </recommendedName>
</protein>
<sequence length="98" mass="10814">MRMTQSPSQGADTPVMALDRIVLMANQIGDFFAPYPPERRAEGIRNHLRTYWDPRMRAELLALIETGGAGLAPHVVEGAKLLLNDTHSKPGYYGPPKA</sequence>
<name>A0A3G8M2F0_9HYPH</name>
<organism evidence="1 2">
    <name type="scientific">Methylocystis rosea</name>
    <dbReference type="NCBI Taxonomy" id="173366"/>
    <lineage>
        <taxon>Bacteria</taxon>
        <taxon>Pseudomonadati</taxon>
        <taxon>Pseudomonadota</taxon>
        <taxon>Alphaproteobacteria</taxon>
        <taxon>Hyphomicrobiales</taxon>
        <taxon>Methylocystaceae</taxon>
        <taxon>Methylocystis</taxon>
    </lineage>
</organism>
<dbReference type="InterPro" id="IPR021074">
    <property type="entry name" value="Formate_DH_dsu"/>
</dbReference>
<dbReference type="Pfam" id="PF11390">
    <property type="entry name" value="FdsD"/>
    <property type="match status" value="1"/>
</dbReference>
<dbReference type="Proteomes" id="UP000273982">
    <property type="component" value="Chromosome"/>
</dbReference>
<dbReference type="EMBL" id="CP034086">
    <property type="protein sequence ID" value="AZG75887.1"/>
    <property type="molecule type" value="Genomic_DNA"/>
</dbReference>
<evidence type="ECO:0000313" key="1">
    <source>
        <dbReference type="EMBL" id="AZG75887.1"/>
    </source>
</evidence>
<evidence type="ECO:0000313" key="2">
    <source>
        <dbReference type="Proteomes" id="UP000273982"/>
    </source>
</evidence>
<reference evidence="1 2" key="1">
    <citation type="submission" date="2018-11" db="EMBL/GenBank/DDBJ databases">
        <title>Genome squencing of methanotrophic bacteria isolated from alkaline groundwater in Korea.</title>
        <authorList>
            <person name="Nguyen L.N."/>
        </authorList>
    </citation>
    <scope>NUCLEOTIDE SEQUENCE [LARGE SCALE GENOMIC DNA]</scope>
    <source>
        <strain evidence="1 2">GW6</strain>
    </source>
</reference>
<gene>
    <name evidence="1" type="ORF">EHO51_03570</name>
</gene>
<dbReference type="AlphaFoldDB" id="A0A3G8M2F0"/>
<accession>A0A3G8M2F0</accession>
<evidence type="ECO:0008006" key="3">
    <source>
        <dbReference type="Google" id="ProtNLM"/>
    </source>
</evidence>
<dbReference type="KEGG" id="mros:EHO51_03570"/>